<dbReference type="AlphaFoldDB" id="A0A0K0XVM7"/>
<dbReference type="PANTHER" id="PTHR33221">
    <property type="entry name" value="WINGED HELIX-TURN-HELIX TRANSCRIPTIONAL REGULATOR, RRF2 FAMILY"/>
    <property type="match status" value="1"/>
</dbReference>
<sequence length="149" mass="16591">MRVTRYTDYSLRMLIYLAVQGERRSTIGEISDAYGISKNHLMKVAQQLAADGFVDSARGVNGGVKLARPAEDINIGEVVRLMEPDLGLVECMRADNECVITPACRLRSVLHRAKSQFIDCLDRVSLSEVVPESKAPELRTLLRIKLAMD</sequence>
<dbReference type="OrthoDB" id="9795923at2"/>
<dbReference type="InterPro" id="IPR000944">
    <property type="entry name" value="Tscrpt_reg_Rrf2"/>
</dbReference>
<reference evidence="2 3" key="1">
    <citation type="submission" date="2015-07" db="EMBL/GenBank/DDBJ databases">
        <authorList>
            <person name="Noorani M."/>
        </authorList>
    </citation>
    <scope>NUCLEOTIDE SEQUENCE [LARGE SCALE GENOMIC DNA]</scope>
    <source>
        <strain evidence="2 3">KCTC 42284</strain>
    </source>
</reference>
<dbReference type="EMBL" id="CP012154">
    <property type="protein sequence ID" value="AKS41686.1"/>
    <property type="molecule type" value="Genomic_DNA"/>
</dbReference>
<protein>
    <submittedName>
        <fullName evidence="2">Uncharacterized protein</fullName>
    </submittedName>
</protein>
<evidence type="ECO:0000256" key="1">
    <source>
        <dbReference type="ARBA" id="ARBA00023125"/>
    </source>
</evidence>
<dbReference type="InterPro" id="IPR036390">
    <property type="entry name" value="WH_DNA-bd_sf"/>
</dbReference>
<dbReference type="NCBIfam" id="TIGR00738">
    <property type="entry name" value="rrf2_super"/>
    <property type="match status" value="1"/>
</dbReference>
<dbReference type="Gene3D" id="1.10.10.10">
    <property type="entry name" value="Winged helix-like DNA-binding domain superfamily/Winged helix DNA-binding domain"/>
    <property type="match status" value="1"/>
</dbReference>
<dbReference type="Proteomes" id="UP000066624">
    <property type="component" value="Chromosome"/>
</dbReference>
<gene>
    <name evidence="2" type="ORF">WM2015_1313</name>
</gene>
<dbReference type="STRING" id="1579979.WM2015_1313"/>
<dbReference type="PATRIC" id="fig|1579979.3.peg.1347"/>
<keyword evidence="1" id="KW-0238">DNA-binding</keyword>
<dbReference type="SUPFAM" id="SSF46785">
    <property type="entry name" value="Winged helix' DNA-binding domain"/>
    <property type="match status" value="1"/>
</dbReference>
<keyword evidence="3" id="KW-1185">Reference proteome</keyword>
<name>A0A0K0XVM7_9GAMM</name>
<dbReference type="GO" id="GO:0005829">
    <property type="term" value="C:cytosol"/>
    <property type="evidence" value="ECO:0007669"/>
    <property type="project" value="TreeGrafter"/>
</dbReference>
<dbReference type="GO" id="GO:0003677">
    <property type="term" value="F:DNA binding"/>
    <property type="evidence" value="ECO:0007669"/>
    <property type="project" value="UniProtKB-KW"/>
</dbReference>
<organism evidence="2 3">
    <name type="scientific">Wenzhouxiangella marina</name>
    <dbReference type="NCBI Taxonomy" id="1579979"/>
    <lineage>
        <taxon>Bacteria</taxon>
        <taxon>Pseudomonadati</taxon>
        <taxon>Pseudomonadota</taxon>
        <taxon>Gammaproteobacteria</taxon>
        <taxon>Chromatiales</taxon>
        <taxon>Wenzhouxiangellaceae</taxon>
        <taxon>Wenzhouxiangella</taxon>
    </lineage>
</organism>
<dbReference type="PROSITE" id="PS51197">
    <property type="entry name" value="HTH_RRF2_2"/>
    <property type="match status" value="1"/>
</dbReference>
<dbReference type="RefSeq" id="WP_049725308.1">
    <property type="nucleotide sequence ID" value="NZ_CP012154.1"/>
</dbReference>
<dbReference type="KEGG" id="wma:WM2015_1313"/>
<dbReference type="GO" id="GO:0003700">
    <property type="term" value="F:DNA-binding transcription factor activity"/>
    <property type="evidence" value="ECO:0007669"/>
    <property type="project" value="TreeGrafter"/>
</dbReference>
<proteinExistence type="predicted"/>
<dbReference type="InterPro" id="IPR036388">
    <property type="entry name" value="WH-like_DNA-bd_sf"/>
</dbReference>
<dbReference type="Pfam" id="PF02082">
    <property type="entry name" value="Rrf2"/>
    <property type="match status" value="1"/>
</dbReference>
<dbReference type="PANTHER" id="PTHR33221:SF4">
    <property type="entry name" value="HTH-TYPE TRANSCRIPTIONAL REPRESSOR NSRR"/>
    <property type="match status" value="1"/>
</dbReference>
<evidence type="ECO:0000313" key="3">
    <source>
        <dbReference type="Proteomes" id="UP000066624"/>
    </source>
</evidence>
<evidence type="ECO:0000313" key="2">
    <source>
        <dbReference type="EMBL" id="AKS41686.1"/>
    </source>
</evidence>
<accession>A0A0K0XVM7</accession>